<protein>
    <submittedName>
        <fullName evidence="2">Uncharacterized protein</fullName>
    </submittedName>
</protein>
<keyword evidence="1" id="KW-0472">Membrane</keyword>
<keyword evidence="3" id="KW-1185">Reference proteome</keyword>
<name>A0A813FUX1_POLGL</name>
<feature type="transmembrane region" description="Helical" evidence="1">
    <location>
        <begin position="106"/>
        <end position="129"/>
    </location>
</feature>
<keyword evidence="1" id="KW-1133">Transmembrane helix</keyword>
<comment type="caution">
    <text evidence="2">The sequence shown here is derived from an EMBL/GenBank/DDBJ whole genome shotgun (WGS) entry which is preliminary data.</text>
</comment>
<gene>
    <name evidence="2" type="ORF">PGLA1383_LOCUS33752</name>
</gene>
<feature type="non-terminal residue" evidence="2">
    <location>
        <position position="1"/>
    </location>
</feature>
<sequence>MYIYTHICIYTYIFSRTSHAAQVDSCRLASAARRLLRGRLPRVCLDVSDEVLCSPLIWSTIILVIVGFGGLGAYMFVNAGQLSQNFPDKVKVPDGYGQHEETATKVIAGFLLVCSFVCLCMACCFRSSIDAACACVEVAVEAIFEMPSLLFAPILKA</sequence>
<dbReference type="Proteomes" id="UP000654075">
    <property type="component" value="Unassembled WGS sequence"/>
</dbReference>
<feature type="transmembrane region" description="Helical" evidence="1">
    <location>
        <begin position="56"/>
        <end position="77"/>
    </location>
</feature>
<organism evidence="2 3">
    <name type="scientific">Polarella glacialis</name>
    <name type="common">Dinoflagellate</name>
    <dbReference type="NCBI Taxonomy" id="89957"/>
    <lineage>
        <taxon>Eukaryota</taxon>
        <taxon>Sar</taxon>
        <taxon>Alveolata</taxon>
        <taxon>Dinophyceae</taxon>
        <taxon>Suessiales</taxon>
        <taxon>Suessiaceae</taxon>
        <taxon>Polarella</taxon>
    </lineage>
</organism>
<accession>A0A813FUX1</accession>
<dbReference type="EMBL" id="CAJNNV010025780">
    <property type="protein sequence ID" value="CAE8616047.1"/>
    <property type="molecule type" value="Genomic_DNA"/>
</dbReference>
<evidence type="ECO:0000313" key="3">
    <source>
        <dbReference type="Proteomes" id="UP000654075"/>
    </source>
</evidence>
<reference evidence="2" key="1">
    <citation type="submission" date="2021-02" db="EMBL/GenBank/DDBJ databases">
        <authorList>
            <person name="Dougan E. K."/>
            <person name="Rhodes N."/>
            <person name="Thang M."/>
            <person name="Chan C."/>
        </authorList>
    </citation>
    <scope>NUCLEOTIDE SEQUENCE</scope>
</reference>
<keyword evidence="1" id="KW-0812">Transmembrane</keyword>
<proteinExistence type="predicted"/>
<dbReference type="AlphaFoldDB" id="A0A813FUX1"/>
<evidence type="ECO:0000313" key="2">
    <source>
        <dbReference type="EMBL" id="CAE8616047.1"/>
    </source>
</evidence>
<evidence type="ECO:0000256" key="1">
    <source>
        <dbReference type="SAM" id="Phobius"/>
    </source>
</evidence>